<gene>
    <name evidence="7" type="primary">fliC</name>
    <name evidence="7" type="ORF">GCM10011452_01940</name>
</gene>
<dbReference type="PRINTS" id="PR00207">
    <property type="entry name" value="FLAGELLIN"/>
</dbReference>
<dbReference type="InterPro" id="IPR010810">
    <property type="entry name" value="Flagellin_hook_IN_motif"/>
</dbReference>
<accession>A0A918MFY0</accession>
<dbReference type="Pfam" id="PF00700">
    <property type="entry name" value="Flagellin_C"/>
    <property type="match status" value="1"/>
</dbReference>
<keyword evidence="3 4" id="KW-0975">Bacterial flagellum</keyword>
<dbReference type="InterPro" id="IPR046358">
    <property type="entry name" value="Flagellin_C"/>
</dbReference>
<keyword evidence="2 4" id="KW-0964">Secreted</keyword>
<dbReference type="RefSeq" id="WP_189631936.1">
    <property type="nucleotide sequence ID" value="NZ_BMYQ01000001.1"/>
</dbReference>
<comment type="function">
    <text evidence="4">Flagellin is the subunit protein which polymerizes to form the filaments of bacterial flagella.</text>
</comment>
<keyword evidence="8" id="KW-1185">Reference proteome</keyword>
<dbReference type="AlphaFoldDB" id="A0A918MFY0"/>
<organism evidence="7 8">
    <name type="scientific">Gemmobacter lanyuensis</name>
    <dbReference type="NCBI Taxonomy" id="1054497"/>
    <lineage>
        <taxon>Bacteria</taxon>
        <taxon>Pseudomonadati</taxon>
        <taxon>Pseudomonadota</taxon>
        <taxon>Alphaproteobacteria</taxon>
        <taxon>Rhodobacterales</taxon>
        <taxon>Paracoccaceae</taxon>
        <taxon>Gemmobacter</taxon>
    </lineage>
</organism>
<dbReference type="PANTHER" id="PTHR42792:SF2">
    <property type="entry name" value="FLAGELLIN"/>
    <property type="match status" value="1"/>
</dbReference>
<keyword evidence="7" id="KW-0969">Cilium</keyword>
<name>A0A918MFY0_9RHOB</name>
<comment type="caution">
    <text evidence="7">The sequence shown here is derived from an EMBL/GenBank/DDBJ whole genome shotgun (WGS) entry which is preliminary data.</text>
</comment>
<dbReference type="Proteomes" id="UP000628984">
    <property type="component" value="Unassembled WGS sequence"/>
</dbReference>
<dbReference type="GO" id="GO:0005576">
    <property type="term" value="C:extracellular region"/>
    <property type="evidence" value="ECO:0007669"/>
    <property type="project" value="UniProtKB-SubCell"/>
</dbReference>
<dbReference type="PANTHER" id="PTHR42792">
    <property type="entry name" value="FLAGELLIN"/>
    <property type="match status" value="1"/>
</dbReference>
<reference evidence="7" key="1">
    <citation type="journal article" date="2014" name="Int. J. Syst. Evol. Microbiol.">
        <title>Complete genome sequence of Corynebacterium casei LMG S-19264T (=DSM 44701T), isolated from a smear-ripened cheese.</title>
        <authorList>
            <consortium name="US DOE Joint Genome Institute (JGI-PGF)"/>
            <person name="Walter F."/>
            <person name="Albersmeier A."/>
            <person name="Kalinowski J."/>
            <person name="Ruckert C."/>
        </authorList>
    </citation>
    <scope>NUCLEOTIDE SEQUENCE</scope>
    <source>
        <strain evidence="7">KCTC 23714</strain>
    </source>
</reference>
<feature type="domain" description="Flagellin C-terminal" evidence="6">
    <location>
        <begin position="411"/>
        <end position="495"/>
    </location>
</feature>
<feature type="domain" description="Flagellin N-terminal" evidence="5">
    <location>
        <begin position="4"/>
        <end position="141"/>
    </location>
</feature>
<protein>
    <recommendedName>
        <fullName evidence="4">Flagellin</fullName>
    </recommendedName>
</protein>
<dbReference type="InterPro" id="IPR042187">
    <property type="entry name" value="Flagellin_C_sub2"/>
</dbReference>
<comment type="subcellular location">
    <subcellularLocation>
        <location evidence="4">Secreted</location>
    </subcellularLocation>
    <subcellularLocation>
        <location evidence="4">Bacterial flagellum</location>
    </subcellularLocation>
</comment>
<evidence type="ECO:0000256" key="3">
    <source>
        <dbReference type="ARBA" id="ARBA00023143"/>
    </source>
</evidence>
<dbReference type="Gene3D" id="2.170.280.10">
    <property type="entry name" value="f41 fragment of flagellin, middle domain"/>
    <property type="match status" value="1"/>
</dbReference>
<evidence type="ECO:0000256" key="4">
    <source>
        <dbReference type="RuleBase" id="RU362073"/>
    </source>
</evidence>
<keyword evidence="7" id="KW-0966">Cell projection</keyword>
<sequence length="497" mass="50893">MSVINTNISAITAQASMNQIEGDYQQAMTRLSTGLRVNSAADDAAGLAIGEKMTAQVMGIEQAIRNATDGQSLVNTAEGAQKEITSMLQRLREVAVQSSSDTNTGLDRASLTSESKQLVSEINRIAETTTFNGMNILDGSFKGKTFQIGADQGQAMEINIDSAKATDIGSYTIKTNASNTAGNASGIAAGTDISITGYLGSATITTDANQSAAELAQAVNDNTAQTGVTATAETNVKLSGMSAATTVSFDVNGVSIGTVNIADTSDLTSLRDAINNVSNQTGVTAKMGDTNGEIILTDANGDDIKLENYDVGDDAATMSAQALETDGTDAVTGPVTLDEAADDAATITGSVTMTSAFDFSAGSVDPSGGGLATEDDGTTFFKDTRDAVSADLTSVAEIDLSSAKKASEAITVLDTAMQAIAKSRADLGAVSNRLDSTISNLSSISTSVSAAKSQIMDADYAQESTNLARSQIIAQASQAMLAQANSNQKQVLSLIKG</sequence>
<keyword evidence="7" id="KW-0282">Flagellum</keyword>
<dbReference type="Pfam" id="PF00669">
    <property type="entry name" value="Flagellin_N"/>
    <property type="match status" value="1"/>
</dbReference>
<dbReference type="GO" id="GO:0005198">
    <property type="term" value="F:structural molecule activity"/>
    <property type="evidence" value="ECO:0007669"/>
    <property type="project" value="UniProtKB-UniRule"/>
</dbReference>
<evidence type="ECO:0000256" key="2">
    <source>
        <dbReference type="ARBA" id="ARBA00022525"/>
    </source>
</evidence>
<reference evidence="7" key="2">
    <citation type="submission" date="2020-09" db="EMBL/GenBank/DDBJ databases">
        <authorList>
            <person name="Sun Q."/>
            <person name="Kim S."/>
        </authorList>
    </citation>
    <scope>NUCLEOTIDE SEQUENCE</scope>
    <source>
        <strain evidence="7">KCTC 23714</strain>
    </source>
</reference>
<dbReference type="InterPro" id="IPR001029">
    <property type="entry name" value="Flagellin_N"/>
</dbReference>
<dbReference type="GO" id="GO:0009288">
    <property type="term" value="C:bacterial-type flagellum"/>
    <property type="evidence" value="ECO:0007669"/>
    <property type="project" value="UniProtKB-SubCell"/>
</dbReference>
<evidence type="ECO:0000313" key="7">
    <source>
        <dbReference type="EMBL" id="GGW21467.1"/>
    </source>
</evidence>
<dbReference type="SUPFAM" id="SSF64518">
    <property type="entry name" value="Phase 1 flagellin"/>
    <property type="match status" value="1"/>
</dbReference>
<evidence type="ECO:0000259" key="6">
    <source>
        <dbReference type="Pfam" id="PF00700"/>
    </source>
</evidence>
<dbReference type="InterPro" id="IPR001492">
    <property type="entry name" value="Flagellin"/>
</dbReference>
<evidence type="ECO:0000313" key="8">
    <source>
        <dbReference type="Proteomes" id="UP000628984"/>
    </source>
</evidence>
<dbReference type="Pfam" id="PF07196">
    <property type="entry name" value="Flagellin_IN"/>
    <property type="match status" value="2"/>
</dbReference>
<proteinExistence type="inferred from homology"/>
<dbReference type="Gene3D" id="6.10.10.10">
    <property type="entry name" value="Flagellar export chaperone, C-terminal domain"/>
    <property type="match status" value="1"/>
</dbReference>
<dbReference type="EMBL" id="BMYQ01000001">
    <property type="protein sequence ID" value="GGW21467.1"/>
    <property type="molecule type" value="Genomic_DNA"/>
</dbReference>
<evidence type="ECO:0000259" key="5">
    <source>
        <dbReference type="Pfam" id="PF00669"/>
    </source>
</evidence>
<dbReference type="Gene3D" id="2.30.220.10">
    <property type="entry name" value="f41 fragment of flagellin, C-terminal domain"/>
    <property type="match status" value="1"/>
</dbReference>
<dbReference type="Gene3D" id="1.20.1330.10">
    <property type="entry name" value="f41 fragment of flagellin, N-terminal domain"/>
    <property type="match status" value="1"/>
</dbReference>
<evidence type="ECO:0000256" key="1">
    <source>
        <dbReference type="ARBA" id="ARBA00005709"/>
    </source>
</evidence>
<comment type="similarity">
    <text evidence="1 4">Belongs to the bacterial flagellin family.</text>
</comment>